<name>A0A9W8HRS7_9FUNG</name>
<sequence length="705" mass="76360">MNASQTGRGWPPQEEENDFARVIREIYRNFGADDGGEWIALDNNNRYFRVDRETESGSMMTPEEFQRGPIETPNPISRSSDSSSYRLLPGLVQREPEQPTWTPQSGSYRDFRITSLLNHARPVASQAIVNELTHDLFEYVLPEIRRLPGNSDFHFSSTDSLRPTYLGRSSDNPVGAAGATLANLGDSFVALGNALQSIGRLWQDSGSAEQSQHDQSSLEQQSRTALRVLAELSMASPLAVPFLQSNLDNAASQTQQQQPQQPQPTTANARDDNNNSNGQNIVNENQMRILALQGRRVRRYHAFQQMIDAGVEPIGNGMAATLELHISPIAPPTILHPHLMQVMRRMQQHGQNEQQQQQQSQAQQQPQQTQQPQAQQQQPQAQQQTQPQGQQLNPALEIFRRMMQLSAGGGRNETSGDGSGENSGNDTANNARNPRSVRFMPNAQAVEIVMEHIMPLGGDPQTNSASRAQSRNQSSASQQQRQEQQQEPSPPRGSNQPSQTENGAPVELSGTADHSVTLGSQSARSDRSVGSTTTEYSNNNNPFVQGPRIFGVPLASPHSQQQQQHLQPMDSILQQQLARATNPFSTAMLFLGAEPGSTTSNTSRRASVSSSTNGTQSIDGARGSASEGAGVTNNQPATTEHSTAAGASAEPSSSSSSTAAAPRTGETRGRTSSSSESDTNTGGCSQHGASGSCKRHRSCDGTENN</sequence>
<feature type="compositionally biased region" description="Gly residues" evidence="1">
    <location>
        <begin position="407"/>
        <end position="421"/>
    </location>
</feature>
<protein>
    <submittedName>
        <fullName evidence="2">Uncharacterized protein</fullName>
    </submittedName>
</protein>
<feature type="compositionally biased region" description="Low complexity" evidence="1">
    <location>
        <begin position="597"/>
        <end position="613"/>
    </location>
</feature>
<proteinExistence type="predicted"/>
<feature type="region of interest" description="Disordered" evidence="1">
    <location>
        <begin position="592"/>
        <end position="705"/>
    </location>
</feature>
<feature type="region of interest" description="Disordered" evidence="1">
    <location>
        <begin position="455"/>
        <end position="568"/>
    </location>
</feature>
<feature type="compositionally biased region" description="Low complexity" evidence="1">
    <location>
        <begin position="348"/>
        <end position="390"/>
    </location>
</feature>
<feature type="region of interest" description="Disordered" evidence="1">
    <location>
        <begin position="345"/>
        <end position="390"/>
    </location>
</feature>
<evidence type="ECO:0000313" key="2">
    <source>
        <dbReference type="EMBL" id="KAJ2799001.1"/>
    </source>
</evidence>
<gene>
    <name evidence="2" type="ORF">H4R20_004608</name>
</gene>
<feature type="compositionally biased region" description="Polar residues" evidence="1">
    <location>
        <begin position="274"/>
        <end position="284"/>
    </location>
</feature>
<reference evidence="2" key="1">
    <citation type="submission" date="2022-07" db="EMBL/GenBank/DDBJ databases">
        <title>Phylogenomic reconstructions and comparative analyses of Kickxellomycotina fungi.</title>
        <authorList>
            <person name="Reynolds N.K."/>
            <person name="Stajich J.E."/>
            <person name="Barry K."/>
            <person name="Grigoriev I.V."/>
            <person name="Crous P."/>
            <person name="Smith M.E."/>
        </authorList>
    </citation>
    <scope>NUCLEOTIDE SEQUENCE</scope>
    <source>
        <strain evidence="2">NRRL 1565</strain>
    </source>
</reference>
<accession>A0A9W8HRS7</accession>
<dbReference type="AlphaFoldDB" id="A0A9W8HRS7"/>
<evidence type="ECO:0000313" key="3">
    <source>
        <dbReference type="Proteomes" id="UP001140094"/>
    </source>
</evidence>
<feature type="compositionally biased region" description="Low complexity" evidence="1">
    <location>
        <begin position="553"/>
        <end position="567"/>
    </location>
</feature>
<dbReference type="OrthoDB" id="419317at2759"/>
<feature type="compositionally biased region" description="Low complexity" evidence="1">
    <location>
        <begin position="463"/>
        <end position="487"/>
    </location>
</feature>
<feature type="region of interest" description="Disordered" evidence="1">
    <location>
        <begin position="407"/>
        <end position="438"/>
    </location>
</feature>
<feature type="compositionally biased region" description="Polar residues" evidence="1">
    <location>
        <begin position="512"/>
        <end position="543"/>
    </location>
</feature>
<feature type="compositionally biased region" description="Low complexity" evidence="1">
    <location>
        <begin position="642"/>
        <end position="683"/>
    </location>
</feature>
<feature type="compositionally biased region" description="Polar residues" evidence="1">
    <location>
        <begin position="631"/>
        <end position="641"/>
    </location>
</feature>
<comment type="caution">
    <text evidence="2">The sequence shown here is derived from an EMBL/GenBank/DDBJ whole genome shotgun (WGS) entry which is preliminary data.</text>
</comment>
<feature type="region of interest" description="Disordered" evidence="1">
    <location>
        <begin position="57"/>
        <end position="83"/>
    </location>
</feature>
<dbReference type="Proteomes" id="UP001140094">
    <property type="component" value="Unassembled WGS sequence"/>
</dbReference>
<organism evidence="2 3">
    <name type="scientific">Coemansia guatemalensis</name>
    <dbReference type="NCBI Taxonomy" id="2761395"/>
    <lineage>
        <taxon>Eukaryota</taxon>
        <taxon>Fungi</taxon>
        <taxon>Fungi incertae sedis</taxon>
        <taxon>Zoopagomycota</taxon>
        <taxon>Kickxellomycotina</taxon>
        <taxon>Kickxellomycetes</taxon>
        <taxon>Kickxellales</taxon>
        <taxon>Kickxellaceae</taxon>
        <taxon>Coemansia</taxon>
    </lineage>
</organism>
<feature type="region of interest" description="Disordered" evidence="1">
    <location>
        <begin position="250"/>
        <end position="284"/>
    </location>
</feature>
<evidence type="ECO:0000256" key="1">
    <source>
        <dbReference type="SAM" id="MobiDB-lite"/>
    </source>
</evidence>
<feature type="compositionally biased region" description="Low complexity" evidence="1">
    <location>
        <begin position="253"/>
        <end position="266"/>
    </location>
</feature>
<dbReference type="EMBL" id="JANBUO010001270">
    <property type="protein sequence ID" value="KAJ2799001.1"/>
    <property type="molecule type" value="Genomic_DNA"/>
</dbReference>
<feature type="compositionally biased region" description="Polar residues" evidence="1">
    <location>
        <begin position="492"/>
        <end position="502"/>
    </location>
</feature>
<keyword evidence="3" id="KW-1185">Reference proteome</keyword>